<evidence type="ECO:0000313" key="4">
    <source>
        <dbReference type="EMBL" id="MBB5961611.1"/>
    </source>
</evidence>
<dbReference type="SUPFAM" id="SSF55874">
    <property type="entry name" value="ATPase domain of HSP90 chaperone/DNA topoisomerase II/histidine kinase"/>
    <property type="match status" value="1"/>
</dbReference>
<protein>
    <recommendedName>
        <fullName evidence="3">Histidine kinase/HSP90-like ATPase domain-containing protein</fullName>
    </recommendedName>
</protein>
<gene>
    <name evidence="4" type="ORF">FHS22_000868</name>
</gene>
<comment type="caution">
    <text evidence="4">The sequence shown here is derived from an EMBL/GenBank/DDBJ whole genome shotgun (WGS) entry which is preliminary data.</text>
</comment>
<feature type="region of interest" description="Disordered" evidence="2">
    <location>
        <begin position="180"/>
        <end position="206"/>
    </location>
</feature>
<organism evidence="4 5">
    <name type="scientific">Planomonospora venezuelensis</name>
    <dbReference type="NCBI Taxonomy" id="1999"/>
    <lineage>
        <taxon>Bacteria</taxon>
        <taxon>Bacillati</taxon>
        <taxon>Actinomycetota</taxon>
        <taxon>Actinomycetes</taxon>
        <taxon>Streptosporangiales</taxon>
        <taxon>Streptosporangiaceae</taxon>
        <taxon>Planomonospora</taxon>
    </lineage>
</organism>
<evidence type="ECO:0000256" key="1">
    <source>
        <dbReference type="ARBA" id="ARBA00022527"/>
    </source>
</evidence>
<reference evidence="4 5" key="1">
    <citation type="submission" date="2020-08" db="EMBL/GenBank/DDBJ databases">
        <title>Genomic Encyclopedia of Type Strains, Phase III (KMG-III): the genomes of soil and plant-associated and newly described type strains.</title>
        <authorList>
            <person name="Whitman W."/>
        </authorList>
    </citation>
    <scope>NUCLEOTIDE SEQUENCE [LARGE SCALE GENOMIC DNA]</scope>
    <source>
        <strain evidence="4 5">CECT 3303</strain>
    </source>
</reference>
<evidence type="ECO:0000256" key="2">
    <source>
        <dbReference type="SAM" id="MobiDB-lite"/>
    </source>
</evidence>
<dbReference type="Gene3D" id="3.30.565.10">
    <property type="entry name" value="Histidine kinase-like ATPase, C-terminal domain"/>
    <property type="match status" value="1"/>
</dbReference>
<dbReference type="EMBL" id="JACHJJ010000002">
    <property type="protein sequence ID" value="MBB5961611.1"/>
    <property type="molecule type" value="Genomic_DNA"/>
</dbReference>
<dbReference type="RefSeq" id="WP_338047589.1">
    <property type="nucleotide sequence ID" value="NZ_BAAAWZ010000001.1"/>
</dbReference>
<feature type="domain" description="Histidine kinase/HSP90-like ATPase" evidence="3">
    <location>
        <begin position="54"/>
        <end position="158"/>
    </location>
</feature>
<evidence type="ECO:0000259" key="3">
    <source>
        <dbReference type="Pfam" id="PF13581"/>
    </source>
</evidence>
<dbReference type="AlphaFoldDB" id="A0A841CUT1"/>
<accession>A0A841CUT1</accession>
<feature type="compositionally biased region" description="Low complexity" evidence="2">
    <location>
        <begin position="195"/>
        <end position="206"/>
    </location>
</feature>
<dbReference type="InterPro" id="IPR036890">
    <property type="entry name" value="HATPase_C_sf"/>
</dbReference>
<keyword evidence="5" id="KW-1185">Reference proteome</keyword>
<keyword evidence="1" id="KW-0723">Serine/threonine-protein kinase</keyword>
<sequence>MQSAQTAPPRSTWTALDWWPPVGWWPDAARDLLSGPPATPTAAFPAASATFVLPPNTESVHSARSFALGTLTGWRLGGLCENMELVVSELATNAIRHGLRLADSRTREPVRLSLIRRGVLVVCALNDPGSGSPTLRDPSPLEIGGLGLHIVESLSARWGWAPLAPYGKIVWAVLAHETHETREAPGEPGLPGPAGPSAESPAPAGV</sequence>
<dbReference type="Pfam" id="PF13581">
    <property type="entry name" value="HATPase_c_2"/>
    <property type="match status" value="1"/>
</dbReference>
<proteinExistence type="predicted"/>
<keyword evidence="1" id="KW-0808">Transferase</keyword>
<dbReference type="InterPro" id="IPR003594">
    <property type="entry name" value="HATPase_dom"/>
</dbReference>
<name>A0A841CUT1_PLAVE</name>
<keyword evidence="1" id="KW-0418">Kinase</keyword>
<evidence type="ECO:0000313" key="5">
    <source>
        <dbReference type="Proteomes" id="UP000562352"/>
    </source>
</evidence>
<dbReference type="Proteomes" id="UP000562352">
    <property type="component" value="Unassembled WGS sequence"/>
</dbReference>
<dbReference type="PANTHER" id="PTHR35526:SF3">
    <property type="entry name" value="ANTI-SIGMA-F FACTOR RSBW"/>
    <property type="match status" value="1"/>
</dbReference>
<dbReference type="GO" id="GO:0004674">
    <property type="term" value="F:protein serine/threonine kinase activity"/>
    <property type="evidence" value="ECO:0007669"/>
    <property type="project" value="UniProtKB-KW"/>
</dbReference>
<dbReference type="PANTHER" id="PTHR35526">
    <property type="entry name" value="ANTI-SIGMA-F FACTOR RSBW-RELATED"/>
    <property type="match status" value="1"/>
</dbReference>
<dbReference type="InterPro" id="IPR050267">
    <property type="entry name" value="Anti-sigma-factor_SerPK"/>
</dbReference>
<dbReference type="CDD" id="cd16936">
    <property type="entry name" value="HATPase_RsbW-like"/>
    <property type="match status" value="1"/>
</dbReference>